<dbReference type="GO" id="GO:0006364">
    <property type="term" value="P:rRNA processing"/>
    <property type="evidence" value="ECO:0007669"/>
    <property type="project" value="TreeGrafter"/>
</dbReference>
<evidence type="ECO:0000256" key="6">
    <source>
        <dbReference type="SAM" id="Coils"/>
    </source>
</evidence>
<dbReference type="PROSITE" id="PS50126">
    <property type="entry name" value="S1"/>
    <property type="match status" value="1"/>
</dbReference>
<proteinExistence type="predicted"/>
<protein>
    <submittedName>
        <fullName evidence="8">Ribonuclease G</fullName>
    </submittedName>
</protein>
<keyword evidence="9" id="KW-1185">Reference proteome</keyword>
<keyword evidence="3" id="KW-0378">Hydrolase</keyword>
<dbReference type="GO" id="GO:0016787">
    <property type="term" value="F:hydrolase activity"/>
    <property type="evidence" value="ECO:0007669"/>
    <property type="project" value="UniProtKB-KW"/>
</dbReference>
<dbReference type="SUPFAM" id="SSF50249">
    <property type="entry name" value="Nucleic acid-binding proteins"/>
    <property type="match status" value="1"/>
</dbReference>
<dbReference type="Pfam" id="PF10150">
    <property type="entry name" value="RNase_E_G"/>
    <property type="match status" value="1"/>
</dbReference>
<dbReference type="Proteomes" id="UP000017973">
    <property type="component" value="Unassembled WGS sequence"/>
</dbReference>
<dbReference type="GO" id="GO:0003723">
    <property type="term" value="F:RNA binding"/>
    <property type="evidence" value="ECO:0007669"/>
    <property type="project" value="UniProtKB-KW"/>
</dbReference>
<dbReference type="STRING" id="1408254.T458_04555"/>
<dbReference type="Gene3D" id="2.40.50.140">
    <property type="entry name" value="Nucleic acid-binding proteins"/>
    <property type="match status" value="1"/>
</dbReference>
<dbReference type="NCBIfam" id="TIGR00757">
    <property type="entry name" value="RNaseEG"/>
    <property type="match status" value="1"/>
</dbReference>
<keyword evidence="4" id="KW-0460">Magnesium</keyword>
<dbReference type="SMART" id="SM00316">
    <property type="entry name" value="S1"/>
    <property type="match status" value="1"/>
</dbReference>
<dbReference type="PATRIC" id="fig|1408254.3.peg.914"/>
<comment type="cofactor">
    <cofactor evidence="1">
        <name>Mg(2+)</name>
        <dbReference type="ChEBI" id="CHEBI:18420"/>
    </cofactor>
</comment>
<evidence type="ECO:0000256" key="1">
    <source>
        <dbReference type="ARBA" id="ARBA00001946"/>
    </source>
</evidence>
<dbReference type="PANTHER" id="PTHR30001">
    <property type="entry name" value="RIBONUCLEASE"/>
    <property type="match status" value="1"/>
</dbReference>
<dbReference type="PANTHER" id="PTHR30001:SF0">
    <property type="entry name" value="RIBONUCLEASE G"/>
    <property type="match status" value="1"/>
</dbReference>
<dbReference type="HOGENOM" id="CLU_003468_5_3_9"/>
<evidence type="ECO:0000256" key="2">
    <source>
        <dbReference type="ARBA" id="ARBA00022723"/>
    </source>
</evidence>
<evidence type="ECO:0000256" key="4">
    <source>
        <dbReference type="ARBA" id="ARBA00022842"/>
    </source>
</evidence>
<keyword evidence="5" id="KW-0694">RNA-binding</keyword>
<dbReference type="AlphaFoldDB" id="V6MDG8"/>
<dbReference type="GO" id="GO:0005737">
    <property type="term" value="C:cytoplasm"/>
    <property type="evidence" value="ECO:0007669"/>
    <property type="project" value="TreeGrafter"/>
</dbReference>
<name>V6MDG8_9BACL</name>
<gene>
    <name evidence="8" type="ORF">T458_04555</name>
</gene>
<dbReference type="InterPro" id="IPR019307">
    <property type="entry name" value="RNA-bd_AU-1/RNase_E/G"/>
</dbReference>
<feature type="domain" description="S1 motif" evidence="7">
    <location>
        <begin position="41"/>
        <end position="123"/>
    </location>
</feature>
<organism evidence="8 9">
    <name type="scientific">Brevibacillus panacihumi W25</name>
    <dbReference type="NCBI Taxonomy" id="1408254"/>
    <lineage>
        <taxon>Bacteria</taxon>
        <taxon>Bacillati</taxon>
        <taxon>Bacillota</taxon>
        <taxon>Bacilli</taxon>
        <taxon>Bacillales</taxon>
        <taxon>Paenibacillaceae</taxon>
        <taxon>Brevibacillus</taxon>
    </lineage>
</organism>
<dbReference type="eggNOG" id="COG1530">
    <property type="taxonomic scope" value="Bacteria"/>
</dbReference>
<evidence type="ECO:0000313" key="8">
    <source>
        <dbReference type="EMBL" id="EST56566.1"/>
    </source>
</evidence>
<sequence>MTAVRQVAISGSGKRMSVALLENERLVEWRSEGEQTEVAVGEIFVGQVADVLPAIQSAFVQIGMDRNAYLYVDDVREPSQLPARKTTIRERVREGEKLLVQVIKEGSELKAPKVTTKLSLQGRYLVLLPYEKGISMSRKMADPHKRERLQELLVPLLAEDEGVIVRTEAFEADEQRLLAELEFLRRRWQEIREQVSQKTGVGRVSLATDWLEATLRELVSADVAKIWVEDGAVYQKVKETLEMVAPEGLSGLTWYREKEPLFARLGIEVQLQQAVQRQVKLPSGGFLIFDKTEAMTVIDVNTGAFTGKGGQQREQAVTQTNLEAAAQIAVQLRLREIGGIIVIDFIDMKEQANKERVLTALKRELAKDPVPATVLGMTALGLVEMTRKRVRPSLTERLFIPCSACRGQGLLLSPQEVASRLYSEVASLSKVQEAEAVLVELPTRLFHQIEEAELAWPARVYKLHRPALLADEYRILYLGSEQEAKRLYTRQTQIT</sequence>
<keyword evidence="2" id="KW-0479">Metal-binding</keyword>
<evidence type="ECO:0000313" key="9">
    <source>
        <dbReference type="Proteomes" id="UP000017973"/>
    </source>
</evidence>
<dbReference type="GO" id="GO:0004540">
    <property type="term" value="F:RNA nuclease activity"/>
    <property type="evidence" value="ECO:0007669"/>
    <property type="project" value="InterPro"/>
</dbReference>
<dbReference type="GO" id="GO:0046872">
    <property type="term" value="F:metal ion binding"/>
    <property type="evidence" value="ECO:0007669"/>
    <property type="project" value="UniProtKB-KW"/>
</dbReference>
<evidence type="ECO:0000256" key="5">
    <source>
        <dbReference type="ARBA" id="ARBA00022884"/>
    </source>
</evidence>
<evidence type="ECO:0000256" key="3">
    <source>
        <dbReference type="ARBA" id="ARBA00022801"/>
    </source>
</evidence>
<dbReference type="InterPro" id="IPR004659">
    <property type="entry name" value="RNase_E/G"/>
</dbReference>
<dbReference type="EMBL" id="AYJU01000001">
    <property type="protein sequence ID" value="EST56566.1"/>
    <property type="molecule type" value="Genomic_DNA"/>
</dbReference>
<evidence type="ECO:0000259" key="7">
    <source>
        <dbReference type="PROSITE" id="PS50126"/>
    </source>
</evidence>
<dbReference type="CDD" id="cd04453">
    <property type="entry name" value="S1_RNase_E"/>
    <property type="match status" value="1"/>
</dbReference>
<comment type="caution">
    <text evidence="8">The sequence shown here is derived from an EMBL/GenBank/DDBJ whole genome shotgun (WGS) entry which is preliminary data.</text>
</comment>
<dbReference type="InterPro" id="IPR012340">
    <property type="entry name" value="NA-bd_OB-fold"/>
</dbReference>
<reference evidence="8 9" key="1">
    <citation type="journal article" date="2014" name="Genome Announc.">
        <title>Draft Genome Sequence of Brevibacillus panacihumi Strain W25, a Halotolerant Hydrocarbon-Degrading Bacterium.</title>
        <authorList>
            <person name="Wang X."/>
            <person name="Jin D."/>
            <person name="Zhou L."/>
            <person name="Wu L."/>
            <person name="An W."/>
            <person name="Chen Y."/>
            <person name="Zhao L."/>
        </authorList>
    </citation>
    <scope>NUCLEOTIDE SEQUENCE [LARGE SCALE GENOMIC DNA]</scope>
    <source>
        <strain evidence="8 9">W25</strain>
    </source>
</reference>
<accession>V6MDG8</accession>
<feature type="coiled-coil region" evidence="6">
    <location>
        <begin position="167"/>
        <end position="194"/>
    </location>
</feature>
<dbReference type="InterPro" id="IPR003029">
    <property type="entry name" value="S1_domain"/>
</dbReference>
<keyword evidence="6" id="KW-0175">Coiled coil</keyword>